<dbReference type="GO" id="GO:0009024">
    <property type="term" value="F:tagatose-6-phosphate kinase activity"/>
    <property type="evidence" value="ECO:0007669"/>
    <property type="project" value="UniProtKB-EC"/>
</dbReference>
<organism evidence="10 11">
    <name type="scientific">Pullulanibacillus camelliae</name>
    <dbReference type="NCBI Taxonomy" id="1707096"/>
    <lineage>
        <taxon>Bacteria</taxon>
        <taxon>Bacillati</taxon>
        <taxon>Bacillota</taxon>
        <taxon>Bacilli</taxon>
        <taxon>Bacillales</taxon>
        <taxon>Sporolactobacillaceae</taxon>
        <taxon>Pullulanibacillus</taxon>
    </lineage>
</organism>
<comment type="pathway">
    <text evidence="7">Carbohydrate metabolism; D-tagatose 6-phosphate degradation; D-glyceraldehyde 3-phosphate and glycerone phosphate from D-tagatose 6-phosphate: step 1/2.</text>
</comment>
<keyword evidence="11" id="KW-1185">Reference proteome</keyword>
<comment type="catalytic activity">
    <reaction evidence="6 8">
        <text>beta-D-fructose 1-phosphate + ATP = beta-D-fructose 1,6-bisphosphate + ADP + H(+)</text>
        <dbReference type="Rhea" id="RHEA:14213"/>
        <dbReference type="ChEBI" id="CHEBI:15378"/>
        <dbReference type="ChEBI" id="CHEBI:30616"/>
        <dbReference type="ChEBI" id="CHEBI:32966"/>
        <dbReference type="ChEBI" id="CHEBI:138881"/>
        <dbReference type="ChEBI" id="CHEBI:456216"/>
        <dbReference type="EC" id="2.7.1.56"/>
    </reaction>
</comment>
<dbReference type="EMBL" id="BMIR01000018">
    <property type="protein sequence ID" value="GGE50765.1"/>
    <property type="molecule type" value="Genomic_DNA"/>
</dbReference>
<evidence type="ECO:0000256" key="4">
    <source>
        <dbReference type="ARBA" id="ARBA00022777"/>
    </source>
</evidence>
<keyword evidence="2 7" id="KW-0808">Transferase</keyword>
<evidence type="ECO:0000256" key="8">
    <source>
        <dbReference type="RuleBase" id="RU369061"/>
    </source>
</evidence>
<dbReference type="InterPro" id="IPR022463">
    <property type="entry name" value="1-PFruKinase"/>
</dbReference>
<evidence type="ECO:0000256" key="6">
    <source>
        <dbReference type="ARBA" id="ARBA00047745"/>
    </source>
</evidence>
<proteinExistence type="inferred from homology"/>
<dbReference type="GO" id="GO:0005524">
    <property type="term" value="F:ATP binding"/>
    <property type="evidence" value="ECO:0007669"/>
    <property type="project" value="UniProtKB-UniRule"/>
</dbReference>
<protein>
    <recommendedName>
        <fullName evidence="7">Tagatose-6-phosphate kinase</fullName>
        <ecNumber evidence="7">2.7.1.144</ecNumber>
    </recommendedName>
</protein>
<dbReference type="InterPro" id="IPR011611">
    <property type="entry name" value="PfkB_dom"/>
</dbReference>
<dbReference type="FunFam" id="3.40.1190.20:FF:000001">
    <property type="entry name" value="Phosphofructokinase"/>
    <property type="match status" value="1"/>
</dbReference>
<dbReference type="GO" id="GO:2001059">
    <property type="term" value="P:D-tagatose 6-phosphate catabolic process"/>
    <property type="evidence" value="ECO:0007669"/>
    <property type="project" value="UniProtKB-UniPathway"/>
</dbReference>
<dbReference type="PANTHER" id="PTHR46566">
    <property type="entry name" value="1-PHOSPHOFRUCTOKINASE-RELATED"/>
    <property type="match status" value="1"/>
</dbReference>
<dbReference type="UniPathway" id="UPA00704">
    <property type="reaction ID" value="UER00715"/>
</dbReference>
<dbReference type="PROSITE" id="PS00584">
    <property type="entry name" value="PFKB_KINASES_2"/>
    <property type="match status" value="1"/>
</dbReference>
<dbReference type="RefSeq" id="WP_188696539.1">
    <property type="nucleotide sequence ID" value="NZ_BMIR01000018.1"/>
</dbReference>
<reference evidence="10" key="2">
    <citation type="submission" date="2020-09" db="EMBL/GenBank/DDBJ databases">
        <authorList>
            <person name="Sun Q."/>
            <person name="Zhou Y."/>
        </authorList>
    </citation>
    <scope>NUCLEOTIDE SEQUENCE</scope>
    <source>
        <strain evidence="10">CGMCC 1.15371</strain>
    </source>
</reference>
<keyword evidence="7" id="KW-0423">Lactose metabolism</keyword>
<accession>A0A8J2YLD3</accession>
<sequence length="303" mass="33298">MIYTCTFNPSIDFFVKVEEFKWGELNRIKTEMKVPGGKGINVSRVLQRLGVENKALGFIGGFTGQFITDALHTEGIETDFISVEGDSRINIKLQVEGETELNGAGPAISSKQLQAFLDQLRRLQPGDLLVLAGSIPQALPDTLYRDIVKDYVNRDVKVIVDATKQLLKDVLPYRPFLIKPNHIELGELFGVTIQTPQEAIPYGKRLIERGAKHVIVSMGDKGNLLFKGDHVYYTNIPKGELRNSVGAGDSVVAGFIASYVKLGDSVEAFRYGAAAGSASAYSEGFCTKPFIEQLITQINVQQV</sequence>
<dbReference type="CDD" id="cd01164">
    <property type="entry name" value="FruK_PfkB_like"/>
    <property type="match status" value="1"/>
</dbReference>
<reference evidence="10" key="1">
    <citation type="journal article" date="2014" name="Int. J. Syst. Evol. Microbiol.">
        <title>Complete genome sequence of Corynebacterium casei LMG S-19264T (=DSM 44701T), isolated from a smear-ripened cheese.</title>
        <authorList>
            <consortium name="US DOE Joint Genome Institute (JGI-PGF)"/>
            <person name="Walter F."/>
            <person name="Albersmeier A."/>
            <person name="Kalinowski J."/>
            <person name="Ruckert C."/>
        </authorList>
    </citation>
    <scope>NUCLEOTIDE SEQUENCE</scope>
    <source>
        <strain evidence="10">CGMCC 1.15371</strain>
    </source>
</reference>
<dbReference type="SUPFAM" id="SSF53613">
    <property type="entry name" value="Ribokinase-like"/>
    <property type="match status" value="1"/>
</dbReference>
<comment type="similarity">
    <text evidence="7">Belongs to the carbohydrate kinase PfkB family. LacC subfamily.</text>
</comment>
<gene>
    <name evidence="10" type="ORF">GCM10011391_31920</name>
</gene>
<dbReference type="GO" id="GO:0005988">
    <property type="term" value="P:lactose metabolic process"/>
    <property type="evidence" value="ECO:0007669"/>
    <property type="project" value="UniProtKB-KW"/>
</dbReference>
<comment type="catalytic activity">
    <reaction evidence="7">
        <text>D-tagatofuranose 6-phosphate + ATP = D-tagatofuranose 1,6-bisphosphate + ADP + H(+)</text>
        <dbReference type="Rhea" id="RHEA:12420"/>
        <dbReference type="ChEBI" id="CHEBI:15378"/>
        <dbReference type="ChEBI" id="CHEBI:30616"/>
        <dbReference type="ChEBI" id="CHEBI:58694"/>
        <dbReference type="ChEBI" id="CHEBI:58695"/>
        <dbReference type="ChEBI" id="CHEBI:456216"/>
        <dbReference type="EC" id="2.7.1.144"/>
    </reaction>
</comment>
<dbReference type="GO" id="GO:0016052">
    <property type="term" value="P:carbohydrate catabolic process"/>
    <property type="evidence" value="ECO:0007669"/>
    <property type="project" value="UniProtKB-ARBA"/>
</dbReference>
<dbReference type="GO" id="GO:0044281">
    <property type="term" value="P:small molecule metabolic process"/>
    <property type="evidence" value="ECO:0007669"/>
    <property type="project" value="UniProtKB-ARBA"/>
</dbReference>
<comment type="caution">
    <text evidence="10">The sequence shown here is derived from an EMBL/GenBank/DDBJ whole genome shotgun (WGS) entry which is preliminary data.</text>
</comment>
<evidence type="ECO:0000313" key="11">
    <source>
        <dbReference type="Proteomes" id="UP000628775"/>
    </source>
</evidence>
<dbReference type="AlphaFoldDB" id="A0A8J2YLD3"/>
<evidence type="ECO:0000256" key="3">
    <source>
        <dbReference type="ARBA" id="ARBA00022741"/>
    </source>
</evidence>
<evidence type="ECO:0000313" key="10">
    <source>
        <dbReference type="EMBL" id="GGE50765.1"/>
    </source>
</evidence>
<dbReference type="NCBIfam" id="TIGR03168">
    <property type="entry name" value="1-PFK"/>
    <property type="match status" value="1"/>
</dbReference>
<dbReference type="PROSITE" id="PS00583">
    <property type="entry name" value="PFKB_KINASES_1"/>
    <property type="match status" value="1"/>
</dbReference>
<evidence type="ECO:0000256" key="5">
    <source>
        <dbReference type="ARBA" id="ARBA00022840"/>
    </source>
</evidence>
<dbReference type="InterPro" id="IPR029056">
    <property type="entry name" value="Ribokinase-like"/>
</dbReference>
<dbReference type="PIRSF" id="PIRSF000535">
    <property type="entry name" value="1PFK/6PFK/LacC"/>
    <property type="match status" value="1"/>
</dbReference>
<evidence type="ECO:0000256" key="2">
    <source>
        <dbReference type="ARBA" id="ARBA00022679"/>
    </source>
</evidence>
<name>A0A8J2YLD3_9BACL</name>
<dbReference type="GO" id="GO:0005829">
    <property type="term" value="C:cytosol"/>
    <property type="evidence" value="ECO:0007669"/>
    <property type="project" value="TreeGrafter"/>
</dbReference>
<dbReference type="PANTHER" id="PTHR46566:SF1">
    <property type="entry name" value="1-PHOSPHOFRUCTOKINASE"/>
    <property type="match status" value="1"/>
</dbReference>
<evidence type="ECO:0000256" key="7">
    <source>
        <dbReference type="PIRNR" id="PIRNR000535"/>
    </source>
</evidence>
<dbReference type="Proteomes" id="UP000628775">
    <property type="component" value="Unassembled WGS sequence"/>
</dbReference>
<feature type="domain" description="Carbohydrate kinase PfkB" evidence="9">
    <location>
        <begin position="11"/>
        <end position="285"/>
    </location>
</feature>
<keyword evidence="4 8" id="KW-0418">Kinase</keyword>
<evidence type="ECO:0000259" key="9">
    <source>
        <dbReference type="Pfam" id="PF00294"/>
    </source>
</evidence>
<dbReference type="Pfam" id="PF00294">
    <property type="entry name" value="PfkB"/>
    <property type="match status" value="1"/>
</dbReference>
<keyword evidence="5 7" id="KW-0067">ATP-binding</keyword>
<evidence type="ECO:0000256" key="1">
    <source>
        <dbReference type="ARBA" id="ARBA00005380"/>
    </source>
</evidence>
<dbReference type="NCBIfam" id="TIGR03828">
    <property type="entry name" value="pfkB"/>
    <property type="match status" value="1"/>
</dbReference>
<dbReference type="InterPro" id="IPR002173">
    <property type="entry name" value="Carboh/pur_kinase_PfkB_CS"/>
</dbReference>
<dbReference type="EC" id="2.7.1.144" evidence="7"/>
<keyword evidence="3 7" id="KW-0547">Nucleotide-binding</keyword>
<dbReference type="InterPro" id="IPR017583">
    <property type="entry name" value="Tagatose/fructose_Pkinase"/>
</dbReference>
<dbReference type="Gene3D" id="3.40.1190.20">
    <property type="match status" value="1"/>
</dbReference>
<comment type="function">
    <text evidence="8">Catalyzes the ATP-dependent phosphorylation of fructose-l-phosphate to fructose-l,6-bisphosphate.</text>
</comment>
<dbReference type="GO" id="GO:0008662">
    <property type="term" value="F:1-phosphofructokinase activity"/>
    <property type="evidence" value="ECO:0007669"/>
    <property type="project" value="UniProtKB-UniRule"/>
</dbReference>
<comment type="similarity">
    <text evidence="1">Belongs to the carbohydrate kinase pfkB family.</text>
</comment>